<reference evidence="3" key="1">
    <citation type="journal article" date="2011" name="J. Bacteriol.">
        <title>Genome sequences of eight morphologically diverse alphaproteobacteria.</title>
        <authorList>
            <consortium name="US DOE Joint Genome Institute"/>
            <person name="Brown P.J."/>
            <person name="Kysela D.T."/>
            <person name="Buechlein A."/>
            <person name="Hemmerich C."/>
            <person name="Brun Y.V."/>
        </authorList>
    </citation>
    <scope>NUCLEOTIDE SEQUENCE [LARGE SCALE GENOMIC DNA]</scope>
    <source>
        <strain evidence="3">ATCC 21756 / DSM 7131 / JCM 7823 / NBRC 15250 / LMG 17158 / TK0059</strain>
    </source>
</reference>
<dbReference type="RefSeq" id="WP_013079921.1">
    <property type="nucleotide sequence ID" value="NC_014100.1"/>
</dbReference>
<dbReference type="AlphaFoldDB" id="D5VL97"/>
<organism evidence="2 3">
    <name type="scientific">Caulobacter segnis (strain ATCC 21756 / DSM 7131 / JCM 7823 / NBRC 15250 / LMG 17158 / TK0059)</name>
    <name type="common">Mycoplana segnis</name>
    <dbReference type="NCBI Taxonomy" id="509190"/>
    <lineage>
        <taxon>Bacteria</taxon>
        <taxon>Pseudomonadati</taxon>
        <taxon>Pseudomonadota</taxon>
        <taxon>Alphaproteobacteria</taxon>
        <taxon>Caulobacterales</taxon>
        <taxon>Caulobacteraceae</taxon>
        <taxon>Caulobacter</taxon>
    </lineage>
</organism>
<dbReference type="KEGG" id="cse:Cseg_2822"/>
<sequence>MATQIHLAPGGAPVPTPSIRRISFDRPLAVGAAMAMWVLILIGLRLLTL</sequence>
<accession>D5VL97</accession>
<proteinExistence type="predicted"/>
<evidence type="ECO:0000313" key="2">
    <source>
        <dbReference type="EMBL" id="ADG11270.1"/>
    </source>
</evidence>
<keyword evidence="1" id="KW-0812">Transmembrane</keyword>
<name>D5VL97_CAUST</name>
<feature type="transmembrane region" description="Helical" evidence="1">
    <location>
        <begin position="28"/>
        <end position="47"/>
    </location>
</feature>
<dbReference type="HOGENOM" id="CLU_3133704_0_0_5"/>
<evidence type="ECO:0000313" key="3">
    <source>
        <dbReference type="Proteomes" id="UP000002629"/>
    </source>
</evidence>
<dbReference type="EMBL" id="CP002008">
    <property type="protein sequence ID" value="ADG11270.1"/>
    <property type="molecule type" value="Genomic_DNA"/>
</dbReference>
<keyword evidence="1" id="KW-0472">Membrane</keyword>
<evidence type="ECO:0000256" key="1">
    <source>
        <dbReference type="SAM" id="Phobius"/>
    </source>
</evidence>
<protein>
    <submittedName>
        <fullName evidence="2">Uncharacterized protein</fullName>
    </submittedName>
</protein>
<keyword evidence="1" id="KW-1133">Transmembrane helix</keyword>
<dbReference type="Proteomes" id="UP000002629">
    <property type="component" value="Chromosome"/>
</dbReference>
<gene>
    <name evidence="2" type="ordered locus">Cseg_2822</name>
</gene>